<dbReference type="AlphaFoldDB" id="A0A376GL52"/>
<evidence type="ECO:0000313" key="4">
    <source>
        <dbReference type="Proteomes" id="UP000267844"/>
    </source>
</evidence>
<reference evidence="2 3" key="1">
    <citation type="submission" date="2018-06" db="EMBL/GenBank/DDBJ databases">
        <authorList>
            <consortium name="Pathogen Informatics"/>
            <person name="Doyle S."/>
        </authorList>
    </citation>
    <scope>NUCLEOTIDE SEQUENCE [LARGE SCALE GENOMIC DNA]</scope>
    <source>
        <strain evidence="2 3">NCTC13456</strain>
    </source>
</reference>
<evidence type="ECO:0000313" key="2">
    <source>
        <dbReference type="EMBL" id="STD59256.1"/>
    </source>
</evidence>
<dbReference type="EMBL" id="RHPO01000003">
    <property type="protein sequence ID" value="RRT93767.1"/>
    <property type="molecule type" value="Genomic_DNA"/>
</dbReference>
<keyword evidence="2" id="KW-0808">Transferase</keyword>
<dbReference type="Proteomes" id="UP000254737">
    <property type="component" value="Unassembled WGS sequence"/>
</dbReference>
<dbReference type="Proteomes" id="UP000267844">
    <property type="component" value="Unassembled WGS sequence"/>
</dbReference>
<accession>A0A376GL52</accession>
<name>A0A376GL52_9FLAO</name>
<dbReference type="EMBL" id="UFXS01000001">
    <property type="protein sequence ID" value="STD59256.1"/>
    <property type="molecule type" value="Genomic_DNA"/>
</dbReference>
<reference evidence="1 4" key="2">
    <citation type="submission" date="2018-10" db="EMBL/GenBank/DDBJ databases">
        <title>Transmission dynamics of multidrug resistant bacteria on intensive care unit surfaces.</title>
        <authorList>
            <person name="D'Souza A.W."/>
            <person name="Potter R.F."/>
            <person name="Wallace M."/>
            <person name="Shupe A."/>
            <person name="Patel S."/>
            <person name="Sun S."/>
            <person name="Gul D."/>
            <person name="Kwon J.H."/>
            <person name="Andleeb S."/>
            <person name="Burnham C.-A.D."/>
            <person name="Dantas G."/>
        </authorList>
    </citation>
    <scope>NUCLEOTIDE SEQUENCE [LARGE SCALE GENOMIC DNA]</scope>
    <source>
        <strain evidence="1 4">WF_348</strain>
    </source>
</reference>
<gene>
    <name evidence="1" type="ORF">EGI89_02600</name>
    <name evidence="2" type="ORF">NCTC13456_02893</name>
</gene>
<proteinExistence type="predicted"/>
<evidence type="ECO:0000313" key="3">
    <source>
        <dbReference type="Proteomes" id="UP000254737"/>
    </source>
</evidence>
<dbReference type="Pfam" id="PF10127">
    <property type="entry name" value="RlaP"/>
    <property type="match status" value="1"/>
</dbReference>
<dbReference type="GO" id="GO:0016740">
    <property type="term" value="F:transferase activity"/>
    <property type="evidence" value="ECO:0007669"/>
    <property type="project" value="UniProtKB-KW"/>
</dbReference>
<sequence length="30" mass="3463">MKPIIQNKLKEIEDKYNVKILFAVESGSRA</sequence>
<dbReference type="InterPro" id="IPR018775">
    <property type="entry name" value="RlaP"/>
</dbReference>
<evidence type="ECO:0000313" key="1">
    <source>
        <dbReference type="EMBL" id="RRT93767.1"/>
    </source>
</evidence>
<organism evidence="2 3">
    <name type="scientific">Empedobacter falsenii</name>
    <dbReference type="NCBI Taxonomy" id="343874"/>
    <lineage>
        <taxon>Bacteria</taxon>
        <taxon>Pseudomonadati</taxon>
        <taxon>Bacteroidota</taxon>
        <taxon>Flavobacteriia</taxon>
        <taxon>Flavobacteriales</taxon>
        <taxon>Weeksellaceae</taxon>
        <taxon>Empedobacter</taxon>
    </lineage>
</organism>
<protein>
    <submittedName>
        <fullName evidence="2">Predicted nucleotidyltransferase</fullName>
    </submittedName>
</protein>